<dbReference type="InterPro" id="IPR046939">
    <property type="entry name" value="TPPII_C_sf"/>
</dbReference>
<dbReference type="PANTHER" id="PTHR43806">
    <property type="entry name" value="PEPTIDASE S8"/>
    <property type="match status" value="1"/>
</dbReference>
<dbReference type="InterPro" id="IPR015500">
    <property type="entry name" value="Peptidase_S8_subtilisin-rel"/>
</dbReference>
<dbReference type="Gene3D" id="3.40.50.200">
    <property type="entry name" value="Peptidase S8/S53 domain"/>
    <property type="match status" value="2"/>
</dbReference>
<comment type="catalytic activity">
    <reaction evidence="1">
        <text>Release of an N-terminal tripeptide from a polypeptide.</text>
        <dbReference type="EC" id="3.4.14.10"/>
    </reaction>
</comment>
<feature type="domain" description="Tripeptidyl-peptidase II galactose-binding" evidence="15">
    <location>
        <begin position="664"/>
        <end position="750"/>
    </location>
</feature>
<keyword evidence="5" id="KW-0031">Aminopeptidase</keyword>
<feature type="domain" description="Tripeptidyl peptidase II second Ig-like" evidence="12">
    <location>
        <begin position="785"/>
        <end position="968"/>
    </location>
</feature>
<feature type="domain" description="Tripeptidyl peptidase II C-terminal" evidence="13">
    <location>
        <begin position="1017"/>
        <end position="1079"/>
    </location>
</feature>
<dbReference type="InterPro" id="IPR048384">
    <property type="entry name" value="TPPII_GBD"/>
</dbReference>
<dbReference type="PANTHER" id="PTHR43806:SF14">
    <property type="entry name" value="TRIPEPTIDYL-PEPTIDASE 2"/>
    <property type="match status" value="1"/>
</dbReference>
<dbReference type="InterPro" id="IPR022232">
    <property type="entry name" value="TPPII_C_art"/>
</dbReference>
<evidence type="ECO:0000256" key="9">
    <source>
        <dbReference type="ARBA" id="ARBA00032232"/>
    </source>
</evidence>
<feature type="domain" description="Peptidase S8/S53" evidence="11">
    <location>
        <begin position="35"/>
        <end position="496"/>
    </location>
</feature>
<keyword evidence="7 10" id="KW-0378">Hydrolase</keyword>
<sequence>MKDIPLTTEFPVSGLLPKKETGVTSFLNKYPNYDGRGTVIAILDSGIDPGAPGLQQTIDGKIKIIERFDCSGCGDVTTVNVTPIEGYIETLSGKKLKIPSHWKNSDGTYRIGQKNAFDLYPDRLKERIKSEYKKKHWDENHRRAVSDISRELAEFDQKHPNNAIFTSAEKMEKENLDAKLDILVNYEKKYNDPGPVYDCILFHDGDKWVCCVDTSEDGDLSKCPLIGEYSITHQYEPLTKQDKMNFSINVHDGGNVLELVGVCSSHGTHVASIASGYFPDSPEQNGVAPGAQIVSLTIGDGRLGSMETGTALIRAMIKITELKKKMNIHVINMSYGEHAHWVDAGRIGDLVNEIVNKYGVVWVSSAGNNGPALGTISTPSDISNEPIISVGAYVSPEMMIAEYCMRQKLPGSPYTWSSRGPTIDGGVGVHICAPGGAITSVPNFTLRYSQLMNGTSMASPHAAGVVSVLISGLLQQNLPYSPYSIRRALENTATFLEGVEIPAQGKGLIQVEKAFDHLVNYSNEPELNVRFQVQCGSSNSKGIYMRSKVHNPVQTFKISVEPHFLDSENVDPEKKIYYNQKFVLTCSATFVSCPSHLDLSNVVRMFAVTIDTSSLSEGLYVTFINAYDVKCVEKGPVFKIPITVIQPKEVTKAKHVVNYNKVNFKPNTIKRHYYTVPNMATWAVLKLTSDDDNGRFVIHTLQVVPRQHCKALEMNKTVPVTSKSDAFVCFPVKGDLILELVIAKYWANLGEANLDFSLSFSGVKPNQPCITMHAADGIHTVEVKTLQGEDIAPSVNLKTSVQVLRPAEHKIAPLTSRDIIPPNRQIYELVLVYNFTLAKQCEVSPNLALLSDMLYESEYESQFWLLYDSNKQLMGCGDAYPSKYSIKLEKGEYTLRLQVRHDKKEYLEKINEAPMLLNQKLNAAIALDTYLSYSQALIGGKKAGVTFNSNPYAAIPLYIAPLASDKFQLKSNNHAHYLTGTISYAKDEFGKKADVYPIKYILMDGISTKKANNGGTSDKTKLEEYNEALRDLKTQWLSKIDSTIVPAMYEELAKQYPDHCLIHSAYLQVIDPLDKKILPGSSHTCKPEDLNAVISICNNVIESVNEESILAYMATKTDLRNDANKIKSVMEQQKNVYIECLSRKGIALCRLKTTNEEEKDEEIPEIWKSLVKFIDPSDAKVRIC</sequence>
<dbReference type="GO" id="GO:0004177">
    <property type="term" value="F:aminopeptidase activity"/>
    <property type="evidence" value="ECO:0007669"/>
    <property type="project" value="UniProtKB-KW"/>
</dbReference>
<dbReference type="Proteomes" id="UP001152888">
    <property type="component" value="Unassembled WGS sequence"/>
</dbReference>
<dbReference type="GO" id="GO:0008240">
    <property type="term" value="F:tripeptidyl-peptidase activity"/>
    <property type="evidence" value="ECO:0007669"/>
    <property type="project" value="UniProtKB-EC"/>
</dbReference>
<evidence type="ECO:0000256" key="7">
    <source>
        <dbReference type="ARBA" id="ARBA00022801"/>
    </source>
</evidence>
<dbReference type="GO" id="GO:0006508">
    <property type="term" value="P:proteolysis"/>
    <property type="evidence" value="ECO:0007669"/>
    <property type="project" value="UniProtKB-KW"/>
</dbReference>
<dbReference type="InterPro" id="IPR022229">
    <property type="entry name" value="TPPII_Ig-like-2"/>
</dbReference>
<evidence type="ECO:0000259" key="11">
    <source>
        <dbReference type="Pfam" id="PF00082"/>
    </source>
</evidence>
<dbReference type="FunFam" id="3.40.50.200:FF:000003">
    <property type="entry name" value="Tripeptidyl peptidase 2"/>
    <property type="match status" value="1"/>
</dbReference>
<evidence type="ECO:0000259" key="15">
    <source>
        <dbReference type="Pfam" id="PF21316"/>
    </source>
</evidence>
<evidence type="ECO:0000259" key="13">
    <source>
        <dbReference type="Pfam" id="PF12583"/>
    </source>
</evidence>
<dbReference type="InterPro" id="IPR022398">
    <property type="entry name" value="Peptidase_S8_His-AS"/>
</dbReference>
<dbReference type="Gene3D" id="6.10.250.3080">
    <property type="match status" value="1"/>
</dbReference>
<comment type="caution">
    <text evidence="16">The sequence shown here is derived from an EMBL/GenBank/DDBJ whole genome shotgun (WGS) entry which is preliminary data.</text>
</comment>
<dbReference type="PROSITE" id="PS51892">
    <property type="entry name" value="SUBTILASE"/>
    <property type="match status" value="1"/>
</dbReference>
<evidence type="ECO:0000313" key="17">
    <source>
        <dbReference type="Proteomes" id="UP001152888"/>
    </source>
</evidence>
<dbReference type="InterPro" id="IPR023828">
    <property type="entry name" value="Peptidase_S8_Ser-AS"/>
</dbReference>
<evidence type="ECO:0000256" key="8">
    <source>
        <dbReference type="ARBA" id="ARBA00022825"/>
    </source>
</evidence>
<dbReference type="Gene3D" id="2.60.40.3170">
    <property type="match status" value="1"/>
</dbReference>
<feature type="active site" description="Charge relay system" evidence="10">
    <location>
        <position position="456"/>
    </location>
</feature>
<evidence type="ECO:0000313" key="16">
    <source>
        <dbReference type="EMBL" id="CAH1980567.1"/>
    </source>
</evidence>
<dbReference type="Gene3D" id="1.25.40.710">
    <property type="match status" value="1"/>
</dbReference>
<dbReference type="InterPro" id="IPR000209">
    <property type="entry name" value="Peptidase_S8/S53_dom"/>
</dbReference>
<feature type="active site" description="Charge relay system" evidence="10">
    <location>
        <position position="44"/>
    </location>
</feature>
<evidence type="ECO:0000256" key="5">
    <source>
        <dbReference type="ARBA" id="ARBA00022438"/>
    </source>
</evidence>
<dbReference type="Pfam" id="PF12580">
    <property type="entry name" value="TPPII"/>
    <property type="match status" value="1"/>
</dbReference>
<evidence type="ECO:0000256" key="2">
    <source>
        <dbReference type="ARBA" id="ARBA00011073"/>
    </source>
</evidence>
<evidence type="ECO:0000256" key="1">
    <source>
        <dbReference type="ARBA" id="ARBA00001910"/>
    </source>
</evidence>
<dbReference type="EMBL" id="CAKOFQ010006896">
    <property type="protein sequence ID" value="CAH1980567.1"/>
    <property type="molecule type" value="Genomic_DNA"/>
</dbReference>
<dbReference type="PRINTS" id="PR00723">
    <property type="entry name" value="SUBTILISIN"/>
</dbReference>
<dbReference type="GO" id="GO:0005829">
    <property type="term" value="C:cytosol"/>
    <property type="evidence" value="ECO:0007669"/>
    <property type="project" value="TreeGrafter"/>
</dbReference>
<dbReference type="InterPro" id="IPR036852">
    <property type="entry name" value="Peptidase_S8/S53_dom_sf"/>
</dbReference>
<dbReference type="Pfam" id="PF21223">
    <property type="entry name" value="TPPII_Ig-like-1"/>
    <property type="match status" value="1"/>
</dbReference>
<evidence type="ECO:0000256" key="3">
    <source>
        <dbReference type="ARBA" id="ARBA00012462"/>
    </source>
</evidence>
<protein>
    <recommendedName>
        <fullName evidence="4">Tripeptidyl-peptidase 2</fullName>
        <ecNumber evidence="3">3.4.14.10</ecNumber>
    </recommendedName>
    <alternativeName>
        <fullName evidence="9">Tripeptidyl aminopeptidase</fullName>
    </alternativeName>
</protein>
<keyword evidence="8 10" id="KW-0720">Serine protease</keyword>
<proteinExistence type="inferred from homology"/>
<dbReference type="Pfam" id="PF00082">
    <property type="entry name" value="Peptidase_S8"/>
    <property type="match status" value="1"/>
</dbReference>
<evidence type="ECO:0000256" key="10">
    <source>
        <dbReference type="PROSITE-ProRule" id="PRU01240"/>
    </source>
</evidence>
<gene>
    <name evidence="16" type="ORF">ACAOBT_LOCUS14060</name>
</gene>
<dbReference type="InterPro" id="IPR046940">
    <property type="entry name" value="TPPII_Ig-like_sf"/>
</dbReference>
<evidence type="ECO:0000259" key="12">
    <source>
        <dbReference type="Pfam" id="PF12580"/>
    </source>
</evidence>
<accession>A0A9P0KUB3</accession>
<reference evidence="16" key="1">
    <citation type="submission" date="2022-03" db="EMBL/GenBank/DDBJ databases">
        <authorList>
            <person name="Sayadi A."/>
        </authorList>
    </citation>
    <scope>NUCLEOTIDE SEQUENCE</scope>
</reference>
<dbReference type="PROSITE" id="PS00138">
    <property type="entry name" value="SUBTILASE_SER"/>
    <property type="match status" value="1"/>
</dbReference>
<feature type="active site" description="Charge relay system" evidence="10">
    <location>
        <position position="266"/>
    </location>
</feature>
<dbReference type="InterPro" id="IPR048383">
    <property type="entry name" value="TPPII_Ig-like-1"/>
</dbReference>
<dbReference type="Pfam" id="PF21316">
    <property type="entry name" value="TPPII_GBD"/>
    <property type="match status" value="1"/>
</dbReference>
<evidence type="ECO:0000259" key="14">
    <source>
        <dbReference type="Pfam" id="PF21223"/>
    </source>
</evidence>
<dbReference type="InterPro" id="IPR050131">
    <property type="entry name" value="Peptidase_S8_subtilisin-like"/>
</dbReference>
<name>A0A9P0KUB3_ACAOB</name>
<keyword evidence="6 10" id="KW-0645">Protease</keyword>
<comment type="similarity">
    <text evidence="2 10">Belongs to the peptidase S8 family.</text>
</comment>
<feature type="domain" description="Tripeptidyl-peptidase II first Ig-like" evidence="14">
    <location>
        <begin position="529"/>
        <end position="645"/>
    </location>
</feature>
<dbReference type="GO" id="GO:0004252">
    <property type="term" value="F:serine-type endopeptidase activity"/>
    <property type="evidence" value="ECO:0007669"/>
    <property type="project" value="UniProtKB-UniRule"/>
</dbReference>
<evidence type="ECO:0000256" key="4">
    <source>
        <dbReference type="ARBA" id="ARBA00020244"/>
    </source>
</evidence>
<evidence type="ECO:0000256" key="6">
    <source>
        <dbReference type="ARBA" id="ARBA00022670"/>
    </source>
</evidence>
<organism evidence="16 17">
    <name type="scientific">Acanthoscelides obtectus</name>
    <name type="common">Bean weevil</name>
    <name type="synonym">Bruchus obtectus</name>
    <dbReference type="NCBI Taxonomy" id="200917"/>
    <lineage>
        <taxon>Eukaryota</taxon>
        <taxon>Metazoa</taxon>
        <taxon>Ecdysozoa</taxon>
        <taxon>Arthropoda</taxon>
        <taxon>Hexapoda</taxon>
        <taxon>Insecta</taxon>
        <taxon>Pterygota</taxon>
        <taxon>Neoptera</taxon>
        <taxon>Endopterygota</taxon>
        <taxon>Coleoptera</taxon>
        <taxon>Polyphaga</taxon>
        <taxon>Cucujiformia</taxon>
        <taxon>Chrysomeloidea</taxon>
        <taxon>Chrysomelidae</taxon>
        <taxon>Bruchinae</taxon>
        <taxon>Bruchini</taxon>
        <taxon>Acanthoscelides</taxon>
    </lineage>
</organism>
<dbReference type="SUPFAM" id="SSF52743">
    <property type="entry name" value="Subtilisin-like"/>
    <property type="match status" value="1"/>
</dbReference>
<keyword evidence="17" id="KW-1185">Reference proteome</keyword>
<dbReference type="PROSITE" id="PS00137">
    <property type="entry name" value="SUBTILASE_HIS"/>
    <property type="match status" value="1"/>
</dbReference>
<dbReference type="OrthoDB" id="10256524at2759"/>
<dbReference type="Pfam" id="PF12583">
    <property type="entry name" value="TPPII_C"/>
    <property type="match status" value="1"/>
</dbReference>
<dbReference type="AlphaFoldDB" id="A0A9P0KUB3"/>
<dbReference type="EC" id="3.4.14.10" evidence="3"/>
<dbReference type="InterPro" id="IPR034051">
    <property type="entry name" value="TPP_II_domain"/>
</dbReference>
<dbReference type="CDD" id="cd04857">
    <property type="entry name" value="Peptidases_S8_Tripeptidyl_Aminopeptidase_II"/>
    <property type="match status" value="1"/>
</dbReference>